<dbReference type="NCBIfam" id="TIGR00666">
    <property type="entry name" value="PBP4"/>
    <property type="match status" value="1"/>
</dbReference>
<dbReference type="InterPro" id="IPR000667">
    <property type="entry name" value="Peptidase_S13"/>
</dbReference>
<evidence type="ECO:0000313" key="4">
    <source>
        <dbReference type="Proteomes" id="UP000469215"/>
    </source>
</evidence>
<keyword evidence="3" id="KW-0645">Protease</keyword>
<dbReference type="EMBL" id="WWEQ01000050">
    <property type="protein sequence ID" value="MYM20401.1"/>
    <property type="molecule type" value="Genomic_DNA"/>
</dbReference>
<name>A0A6N9H993_9MICO</name>
<dbReference type="GO" id="GO:0000270">
    <property type="term" value="P:peptidoglycan metabolic process"/>
    <property type="evidence" value="ECO:0007669"/>
    <property type="project" value="TreeGrafter"/>
</dbReference>
<keyword evidence="2 3" id="KW-0378">Hydrolase</keyword>
<dbReference type="Proteomes" id="UP000469215">
    <property type="component" value="Unassembled WGS sequence"/>
</dbReference>
<sequence length="459" mass="45900">MTAGIVVLGLVGYGVADAYDTVPGFLTTAPEQVIDPLPEPVAHAGSASAGKRLDADAPVPANIADRLDSALAAKGLKGKVGAEVRDAVTGDVLYSEGAQRQRTPASVTKALTAAAALGRLGAQSTFTTSAALSQSGGTPTLSLVGGGDVLLGAGASQPDQISGRAGLGTLAASTAAALKDKGVDSVRLSADLSRYAKPDFNAGWQRADIAAGYIAPIGPLMIDAARTRPVRNAPREADPAAVALDAFATALEKQGIDVAQAKPAQAAQDSQTLASVQSAPLADVLRYALLESDNVVSEVMGHEVAISMGAEPSEDGAPQAVLDALAGMKLDTGSISLKDTSGLNYGNRISPHDLAGVLRQAAAADGDLSLLVPNMPVGGLSGTLADRFRDAGSKAAAGRVSAKTGTLSTVSSLAGTVLTDDGRLLVFALMADGLPAGSAQSARAVLDRTVSSLSQCGCS</sequence>
<dbReference type="PANTHER" id="PTHR30023">
    <property type="entry name" value="D-ALANYL-D-ALANINE CARBOXYPEPTIDASE"/>
    <property type="match status" value="1"/>
</dbReference>
<keyword evidence="4" id="KW-1185">Reference proteome</keyword>
<dbReference type="SUPFAM" id="SSF56601">
    <property type="entry name" value="beta-lactamase/transpeptidase-like"/>
    <property type="match status" value="1"/>
</dbReference>
<dbReference type="GO" id="GO:0009002">
    <property type="term" value="F:serine-type D-Ala-D-Ala carboxypeptidase activity"/>
    <property type="evidence" value="ECO:0007669"/>
    <property type="project" value="UniProtKB-EC"/>
</dbReference>
<dbReference type="GO" id="GO:0006508">
    <property type="term" value="P:proteolysis"/>
    <property type="evidence" value="ECO:0007669"/>
    <property type="project" value="InterPro"/>
</dbReference>
<reference evidence="3 4" key="1">
    <citation type="submission" date="2020-01" db="EMBL/GenBank/DDBJ databases">
        <authorList>
            <person name="Deng T."/>
        </authorList>
    </citation>
    <scope>NUCLEOTIDE SEQUENCE [LARGE SCALE GENOMIC DNA]</scope>
    <source>
        <strain evidence="3 4">5221</strain>
    </source>
</reference>
<keyword evidence="3" id="KW-0121">Carboxypeptidase</keyword>
<dbReference type="Pfam" id="PF02113">
    <property type="entry name" value="Peptidase_S13"/>
    <property type="match status" value="1"/>
</dbReference>
<dbReference type="InterPro" id="IPR012338">
    <property type="entry name" value="Beta-lactam/transpept-like"/>
</dbReference>
<protein>
    <submittedName>
        <fullName evidence="3">D-alanyl-D-alanine carboxypeptidase/D-alanyl-D-alanine-endopeptidase</fullName>
        <ecNumber evidence="3">3.4.16.4</ecNumber>
    </submittedName>
</protein>
<evidence type="ECO:0000313" key="3">
    <source>
        <dbReference type="EMBL" id="MYM20401.1"/>
    </source>
</evidence>
<proteinExistence type="inferred from homology"/>
<dbReference type="EC" id="3.4.16.4" evidence="3"/>
<gene>
    <name evidence="3" type="primary">dacB</name>
    <name evidence="3" type="ORF">GSY69_10620</name>
</gene>
<evidence type="ECO:0000256" key="1">
    <source>
        <dbReference type="ARBA" id="ARBA00006096"/>
    </source>
</evidence>
<organism evidence="3 4">
    <name type="scientific">Brevibacterium rongguiense</name>
    <dbReference type="NCBI Taxonomy" id="2695267"/>
    <lineage>
        <taxon>Bacteria</taxon>
        <taxon>Bacillati</taxon>
        <taxon>Actinomycetota</taxon>
        <taxon>Actinomycetes</taxon>
        <taxon>Micrococcales</taxon>
        <taxon>Brevibacteriaceae</taxon>
        <taxon>Brevibacterium</taxon>
    </lineage>
</organism>
<comment type="similarity">
    <text evidence="1">Belongs to the peptidase S13 family.</text>
</comment>
<accession>A0A6N9H993</accession>
<dbReference type="PANTHER" id="PTHR30023:SF0">
    <property type="entry name" value="PENICILLIN-SENSITIVE CARBOXYPEPTIDASE A"/>
    <property type="match status" value="1"/>
</dbReference>
<dbReference type="AlphaFoldDB" id="A0A6N9H993"/>
<dbReference type="Gene3D" id="3.40.710.10">
    <property type="entry name" value="DD-peptidase/beta-lactamase superfamily"/>
    <property type="match status" value="2"/>
</dbReference>
<dbReference type="PRINTS" id="PR00922">
    <property type="entry name" value="DADACBPTASE3"/>
</dbReference>
<evidence type="ECO:0000256" key="2">
    <source>
        <dbReference type="ARBA" id="ARBA00022801"/>
    </source>
</evidence>
<comment type="caution">
    <text evidence="3">The sequence shown here is derived from an EMBL/GenBank/DDBJ whole genome shotgun (WGS) entry which is preliminary data.</text>
</comment>